<dbReference type="EMBL" id="JAVRAA010000003">
    <property type="protein sequence ID" value="MDT0336818.1"/>
    <property type="molecule type" value="Genomic_DNA"/>
</dbReference>
<evidence type="ECO:0000313" key="3">
    <source>
        <dbReference type="EMBL" id="MDT0336818.1"/>
    </source>
</evidence>
<feature type="signal peptide" evidence="2">
    <location>
        <begin position="1"/>
        <end position="19"/>
    </location>
</feature>
<protein>
    <submittedName>
        <fullName evidence="3">Cobalt transporter</fullName>
    </submittedName>
</protein>
<reference evidence="3" key="1">
    <citation type="submission" date="2023-02" db="EMBL/GenBank/DDBJ databases">
        <title>Description of Herbaspirillum huttiense subsp. nephrolepsisexaltata and Herbaspirillum huttiense subsp. lycopersicon.</title>
        <authorList>
            <person name="Poudel M."/>
            <person name="Sharma A."/>
            <person name="Goss E."/>
            <person name="Tapia J.H."/>
            <person name="Harmon C.M."/>
            <person name="Jones J.B."/>
        </authorList>
    </citation>
    <scope>NUCLEOTIDE SEQUENCE</scope>
    <source>
        <strain evidence="3">NC40101</strain>
    </source>
</reference>
<feature type="compositionally biased region" description="Basic and acidic residues" evidence="1">
    <location>
        <begin position="32"/>
        <end position="44"/>
    </location>
</feature>
<proteinExistence type="predicted"/>
<comment type="caution">
    <text evidence="3">The sequence shown here is derived from an EMBL/GenBank/DDBJ whole genome shotgun (WGS) entry which is preliminary data.</text>
</comment>
<keyword evidence="2" id="KW-0732">Signal</keyword>
<sequence length="123" mass="13270">MRALILLLAFLLPMQLSWAAVASYCQAEKESTPAHLGHHDHPAAETHAQAKSLDSKESKESKAGDLDLDCSLCHFCAMKSVQAGSRLLIAPLAMRVSAHFKHVSHPASHIADGPDKPNWLLAA</sequence>
<evidence type="ECO:0000256" key="1">
    <source>
        <dbReference type="SAM" id="MobiDB-lite"/>
    </source>
</evidence>
<feature type="chain" id="PRO_5041989183" evidence="2">
    <location>
        <begin position="20"/>
        <end position="123"/>
    </location>
</feature>
<dbReference type="RefSeq" id="WP_310836891.1">
    <property type="nucleotide sequence ID" value="NZ_JAVLSM010000004.1"/>
</dbReference>
<accession>A0AAE4K3V9</accession>
<evidence type="ECO:0000256" key="2">
    <source>
        <dbReference type="SAM" id="SignalP"/>
    </source>
</evidence>
<organism evidence="3">
    <name type="scientific">Herbaspirillum huttiense subsp. nephrolepidis</name>
    <dbReference type="NCBI Taxonomy" id="3075126"/>
    <lineage>
        <taxon>Bacteria</taxon>
        <taxon>Pseudomonadati</taxon>
        <taxon>Pseudomonadota</taxon>
        <taxon>Betaproteobacteria</taxon>
        <taxon>Burkholderiales</taxon>
        <taxon>Oxalobacteraceae</taxon>
        <taxon>Herbaspirillum</taxon>
    </lineage>
</organism>
<name>A0AAE4K3V9_9BURK</name>
<gene>
    <name evidence="3" type="ORF">RJN63_08265</name>
</gene>
<feature type="region of interest" description="Disordered" evidence="1">
    <location>
        <begin position="32"/>
        <end position="60"/>
    </location>
</feature>
<dbReference type="AlphaFoldDB" id="A0AAE4K3V9"/>